<keyword evidence="2" id="KW-1185">Reference proteome</keyword>
<proteinExistence type="predicted"/>
<sequence length="119" mass="13276">MSNALILKEALNNNNRPASIFPVQSIKINPSPPLTVPKTLCCWCPAPSPPQQARTSRVQPTNSLQQFILGIPYQSNVPMKRHFLLLYYKAGAQKPVASFYSQDMEANTVSFHTESCLEN</sequence>
<protein>
    <submittedName>
        <fullName evidence="1">Uncharacterized protein</fullName>
    </submittedName>
</protein>
<reference evidence="1" key="1">
    <citation type="submission" date="2020-08" db="EMBL/GenBank/DDBJ databases">
        <title>Multicomponent nature underlies the extraordinary mechanical properties of spider dragline silk.</title>
        <authorList>
            <person name="Kono N."/>
            <person name="Nakamura H."/>
            <person name="Mori M."/>
            <person name="Yoshida Y."/>
            <person name="Ohtoshi R."/>
            <person name="Malay A.D."/>
            <person name="Moran D.A.P."/>
            <person name="Tomita M."/>
            <person name="Numata K."/>
            <person name="Arakawa K."/>
        </authorList>
    </citation>
    <scope>NUCLEOTIDE SEQUENCE</scope>
</reference>
<gene>
    <name evidence="1" type="ORF">TNIN_158251</name>
</gene>
<evidence type="ECO:0000313" key="2">
    <source>
        <dbReference type="Proteomes" id="UP000886998"/>
    </source>
</evidence>
<evidence type="ECO:0000313" key="1">
    <source>
        <dbReference type="EMBL" id="GFY40772.1"/>
    </source>
</evidence>
<dbReference type="EMBL" id="BMAV01002091">
    <property type="protein sequence ID" value="GFY40772.1"/>
    <property type="molecule type" value="Genomic_DNA"/>
</dbReference>
<comment type="caution">
    <text evidence="1">The sequence shown here is derived from an EMBL/GenBank/DDBJ whole genome shotgun (WGS) entry which is preliminary data.</text>
</comment>
<name>A0A8X7BS98_9ARAC</name>
<organism evidence="1 2">
    <name type="scientific">Trichonephila inaurata madagascariensis</name>
    <dbReference type="NCBI Taxonomy" id="2747483"/>
    <lineage>
        <taxon>Eukaryota</taxon>
        <taxon>Metazoa</taxon>
        <taxon>Ecdysozoa</taxon>
        <taxon>Arthropoda</taxon>
        <taxon>Chelicerata</taxon>
        <taxon>Arachnida</taxon>
        <taxon>Araneae</taxon>
        <taxon>Araneomorphae</taxon>
        <taxon>Entelegynae</taxon>
        <taxon>Araneoidea</taxon>
        <taxon>Nephilidae</taxon>
        <taxon>Trichonephila</taxon>
        <taxon>Trichonephila inaurata</taxon>
    </lineage>
</organism>
<dbReference type="Proteomes" id="UP000886998">
    <property type="component" value="Unassembled WGS sequence"/>
</dbReference>
<dbReference type="AlphaFoldDB" id="A0A8X7BS98"/>
<accession>A0A8X7BS98</accession>